<feature type="transmembrane region" description="Helical" evidence="1">
    <location>
        <begin position="131"/>
        <end position="150"/>
    </location>
</feature>
<keyword evidence="1" id="KW-1133">Transmembrane helix</keyword>
<keyword evidence="1" id="KW-0472">Membrane</keyword>
<reference evidence="2 3" key="1">
    <citation type="submission" date="2015-09" db="EMBL/GenBank/DDBJ databases">
        <title>Draft genome of the parasitic nematode Teladorsagia circumcincta isolate WARC Sus (inbred).</title>
        <authorList>
            <person name="Mitreva M."/>
        </authorList>
    </citation>
    <scope>NUCLEOTIDE SEQUENCE [LARGE SCALE GENOMIC DNA]</scope>
    <source>
        <strain evidence="2 3">S</strain>
    </source>
</reference>
<evidence type="ECO:0000256" key="1">
    <source>
        <dbReference type="SAM" id="Phobius"/>
    </source>
</evidence>
<accession>A0A2G9T437</accession>
<evidence type="ECO:0000313" key="2">
    <source>
        <dbReference type="EMBL" id="PIO52706.1"/>
    </source>
</evidence>
<name>A0A2G9T437_TELCI</name>
<protein>
    <submittedName>
        <fullName evidence="2">Uncharacterized protein</fullName>
    </submittedName>
</protein>
<dbReference type="Proteomes" id="UP000230423">
    <property type="component" value="Unassembled WGS sequence"/>
</dbReference>
<dbReference type="EMBL" id="KZ427548">
    <property type="protein sequence ID" value="PIO52706.1"/>
    <property type="molecule type" value="Genomic_DNA"/>
</dbReference>
<sequence length="163" mass="18477">LRGSPIHLASRCVSPENLNFKVCRSRHEYRINEYIYGFISRLIPESSFQTPPSLEEFDPLNPGEWQLGAAGKILPRLPEGTKVGKLVMGKYGLYDPKLRKRVEVYSQALLDGKKSEEAGPFDRAMTKMVKLLGTMCLILGLYNLFTLAYGKLLPPYSYMKKSK</sequence>
<keyword evidence="1" id="KW-0812">Transmembrane</keyword>
<proteinExistence type="predicted"/>
<evidence type="ECO:0000313" key="3">
    <source>
        <dbReference type="Proteomes" id="UP000230423"/>
    </source>
</evidence>
<dbReference type="AlphaFoldDB" id="A0A2G9T437"/>
<organism evidence="2 3">
    <name type="scientific">Teladorsagia circumcincta</name>
    <name type="common">Brown stomach worm</name>
    <name type="synonym">Ostertagia circumcincta</name>
    <dbReference type="NCBI Taxonomy" id="45464"/>
    <lineage>
        <taxon>Eukaryota</taxon>
        <taxon>Metazoa</taxon>
        <taxon>Ecdysozoa</taxon>
        <taxon>Nematoda</taxon>
        <taxon>Chromadorea</taxon>
        <taxon>Rhabditida</taxon>
        <taxon>Rhabditina</taxon>
        <taxon>Rhabditomorpha</taxon>
        <taxon>Strongyloidea</taxon>
        <taxon>Trichostrongylidae</taxon>
        <taxon>Teladorsagia</taxon>
    </lineage>
</organism>
<gene>
    <name evidence="2" type="ORF">TELCIR_25986</name>
</gene>
<keyword evidence="3" id="KW-1185">Reference proteome</keyword>
<dbReference type="OrthoDB" id="5778031at2759"/>
<feature type="non-terminal residue" evidence="2">
    <location>
        <position position="1"/>
    </location>
</feature>